<evidence type="ECO:0000313" key="1">
    <source>
        <dbReference type="EMBL" id="KAG6533150.1"/>
    </source>
</evidence>
<name>A0A8J5I0I1_ZINOF</name>
<evidence type="ECO:0000313" key="2">
    <source>
        <dbReference type="Proteomes" id="UP000734854"/>
    </source>
</evidence>
<dbReference type="EMBL" id="JACMSC010000002">
    <property type="protein sequence ID" value="KAG6533150.1"/>
    <property type="molecule type" value="Genomic_DNA"/>
</dbReference>
<dbReference type="AlphaFoldDB" id="A0A8J5I0I1"/>
<organism evidence="1 2">
    <name type="scientific">Zingiber officinale</name>
    <name type="common">Ginger</name>
    <name type="synonym">Amomum zingiber</name>
    <dbReference type="NCBI Taxonomy" id="94328"/>
    <lineage>
        <taxon>Eukaryota</taxon>
        <taxon>Viridiplantae</taxon>
        <taxon>Streptophyta</taxon>
        <taxon>Embryophyta</taxon>
        <taxon>Tracheophyta</taxon>
        <taxon>Spermatophyta</taxon>
        <taxon>Magnoliopsida</taxon>
        <taxon>Liliopsida</taxon>
        <taxon>Zingiberales</taxon>
        <taxon>Zingiberaceae</taxon>
        <taxon>Zingiber</taxon>
    </lineage>
</organism>
<reference evidence="1 2" key="1">
    <citation type="submission" date="2020-08" db="EMBL/GenBank/DDBJ databases">
        <title>Plant Genome Project.</title>
        <authorList>
            <person name="Zhang R.-G."/>
        </authorList>
    </citation>
    <scope>NUCLEOTIDE SEQUENCE [LARGE SCALE GENOMIC DNA]</scope>
    <source>
        <tissue evidence="1">Rhizome</tissue>
    </source>
</reference>
<keyword evidence="2" id="KW-1185">Reference proteome</keyword>
<proteinExistence type="predicted"/>
<protein>
    <submittedName>
        <fullName evidence="1">Uncharacterized protein</fullName>
    </submittedName>
</protein>
<dbReference type="Proteomes" id="UP000734854">
    <property type="component" value="Unassembled WGS sequence"/>
</dbReference>
<sequence>MTSGVVAYRQIVDSSLHHSSPDSPSSRHLIADADPLSSDPAVVCPALATDTRNSPETQRLGPALFTDDPQCRPSCYSCEPLQSRATNNSLEIGSGQYCSPTIHSVGHLVTAVSLFSHELPTTHLRLDSQGKELANSSGSLLLVVSHFHCHLVAKLRVRYVEI</sequence>
<gene>
    <name evidence="1" type="ORF">ZIOFF_007016</name>
</gene>
<comment type="caution">
    <text evidence="1">The sequence shown here is derived from an EMBL/GenBank/DDBJ whole genome shotgun (WGS) entry which is preliminary data.</text>
</comment>
<accession>A0A8J5I0I1</accession>